<comment type="caution">
    <text evidence="1">The sequence shown here is derived from an EMBL/GenBank/DDBJ whole genome shotgun (WGS) entry which is preliminary data.</text>
</comment>
<accession>A0A9Q1BSZ7</accession>
<dbReference type="PANTHER" id="PTHR25462">
    <property type="entry name" value="BONUS, ISOFORM C-RELATED"/>
    <property type="match status" value="1"/>
</dbReference>
<dbReference type="GO" id="GO:0061630">
    <property type="term" value="F:ubiquitin protein ligase activity"/>
    <property type="evidence" value="ECO:0007669"/>
    <property type="project" value="TreeGrafter"/>
</dbReference>
<dbReference type="GO" id="GO:0005654">
    <property type="term" value="C:nucleoplasm"/>
    <property type="evidence" value="ECO:0007669"/>
    <property type="project" value="TreeGrafter"/>
</dbReference>
<keyword evidence="2" id="KW-1185">Reference proteome</keyword>
<protein>
    <submittedName>
        <fullName evidence="1">E3 ubiquitin-protein ligase TRIM56</fullName>
    </submittedName>
</protein>
<name>A0A9Q1BSZ7_HOLLE</name>
<reference evidence="1" key="1">
    <citation type="submission" date="2021-10" db="EMBL/GenBank/DDBJ databases">
        <title>Tropical sea cucumber genome reveals ecological adaptation and Cuvierian tubules defense mechanism.</title>
        <authorList>
            <person name="Chen T."/>
        </authorList>
    </citation>
    <scope>NUCLEOTIDE SEQUENCE</scope>
    <source>
        <strain evidence="1">Nanhai2018</strain>
        <tissue evidence="1">Muscle</tissue>
    </source>
</reference>
<evidence type="ECO:0000313" key="2">
    <source>
        <dbReference type="Proteomes" id="UP001152320"/>
    </source>
</evidence>
<dbReference type="AlphaFoldDB" id="A0A9Q1BSZ7"/>
<dbReference type="EMBL" id="JAIZAY010000012">
    <property type="protein sequence ID" value="KAJ8032312.1"/>
    <property type="molecule type" value="Genomic_DNA"/>
</dbReference>
<gene>
    <name evidence="1" type="ORF">HOLleu_25804</name>
</gene>
<dbReference type="OrthoDB" id="5950519at2759"/>
<evidence type="ECO:0000313" key="1">
    <source>
        <dbReference type="EMBL" id="KAJ8032312.1"/>
    </source>
</evidence>
<dbReference type="InterPro" id="IPR047153">
    <property type="entry name" value="TRIM45/56/19-like"/>
</dbReference>
<dbReference type="PANTHER" id="PTHR25462:SF296">
    <property type="entry name" value="MEIOTIC P26, ISOFORM F"/>
    <property type="match status" value="1"/>
</dbReference>
<dbReference type="Proteomes" id="UP001152320">
    <property type="component" value="Chromosome 12"/>
</dbReference>
<dbReference type="Gene3D" id="3.30.160.60">
    <property type="entry name" value="Classic Zinc Finger"/>
    <property type="match status" value="1"/>
</dbReference>
<sequence>MIQGNYDVIKCPVCREEIQIPTNGVDGFKTDFYSKSLVEYVKIQQALRSDEKRERHGCSKYLRVAGYCFKCNDFLCVDCHNFHVTNKMMKDHQKHTLSLKDIEAKHITIDKLASMPGVPRCHNHPENISELYCETCNNCPVCI</sequence>
<organism evidence="1 2">
    <name type="scientific">Holothuria leucospilota</name>
    <name type="common">Black long sea cucumber</name>
    <name type="synonym">Mertensiothuria leucospilota</name>
    <dbReference type="NCBI Taxonomy" id="206669"/>
    <lineage>
        <taxon>Eukaryota</taxon>
        <taxon>Metazoa</taxon>
        <taxon>Echinodermata</taxon>
        <taxon>Eleutherozoa</taxon>
        <taxon>Echinozoa</taxon>
        <taxon>Holothuroidea</taxon>
        <taxon>Aspidochirotacea</taxon>
        <taxon>Aspidochirotida</taxon>
        <taxon>Holothuriidae</taxon>
        <taxon>Holothuria</taxon>
    </lineage>
</organism>
<proteinExistence type="predicted"/>